<proteinExistence type="predicted"/>
<reference evidence="1" key="1">
    <citation type="submission" date="2020-04" db="EMBL/GenBank/DDBJ databases">
        <authorList>
            <person name="Chiriac C."/>
            <person name="Salcher M."/>
            <person name="Ghai R."/>
            <person name="Kavagutti S V."/>
        </authorList>
    </citation>
    <scope>NUCLEOTIDE SEQUENCE</scope>
</reference>
<protein>
    <submittedName>
        <fullName evidence="1">Uncharacterized protein</fullName>
    </submittedName>
</protein>
<accession>A0A6J5L8I4</accession>
<sequence length="83" mass="9590">MLLSWHGLTGMSNMSEINELKNTPTAKFDYTLPPQLANANPDQIYQYKWYVNAKQSLDLFKNCSEYPELVASITEYERKIGLI</sequence>
<evidence type="ECO:0000313" key="1">
    <source>
        <dbReference type="EMBL" id="CAB4129556.1"/>
    </source>
</evidence>
<organism evidence="1">
    <name type="scientific">uncultured Caudovirales phage</name>
    <dbReference type="NCBI Taxonomy" id="2100421"/>
    <lineage>
        <taxon>Viruses</taxon>
        <taxon>Duplodnaviria</taxon>
        <taxon>Heunggongvirae</taxon>
        <taxon>Uroviricota</taxon>
        <taxon>Caudoviricetes</taxon>
        <taxon>Peduoviridae</taxon>
        <taxon>Maltschvirus</taxon>
        <taxon>Maltschvirus maltsch</taxon>
    </lineage>
</organism>
<dbReference type="EMBL" id="LR796237">
    <property type="protein sequence ID" value="CAB4129556.1"/>
    <property type="molecule type" value="Genomic_DNA"/>
</dbReference>
<name>A0A6J5L8I4_9CAUD</name>
<gene>
    <name evidence="1" type="ORF">UFOVP116_39</name>
</gene>